<protein>
    <submittedName>
        <fullName evidence="1">Uncharacterized protein</fullName>
    </submittedName>
</protein>
<evidence type="ECO:0000313" key="2">
    <source>
        <dbReference type="Proteomes" id="UP001497700"/>
    </source>
</evidence>
<dbReference type="Proteomes" id="UP001497700">
    <property type="component" value="Unassembled WGS sequence"/>
</dbReference>
<accession>A0ACB9ZER8</accession>
<keyword evidence="2" id="KW-1185">Reference proteome</keyword>
<name>A0ACB9ZER8_9PEZI</name>
<gene>
    <name evidence="1" type="ORF">F4820DRAFT_443806</name>
</gene>
<organism evidence="1 2">
    <name type="scientific">Hypoxylon rubiginosum</name>
    <dbReference type="NCBI Taxonomy" id="110542"/>
    <lineage>
        <taxon>Eukaryota</taxon>
        <taxon>Fungi</taxon>
        <taxon>Dikarya</taxon>
        <taxon>Ascomycota</taxon>
        <taxon>Pezizomycotina</taxon>
        <taxon>Sordariomycetes</taxon>
        <taxon>Xylariomycetidae</taxon>
        <taxon>Xylariales</taxon>
        <taxon>Hypoxylaceae</taxon>
        <taxon>Hypoxylon</taxon>
    </lineage>
</organism>
<reference evidence="1 2" key="1">
    <citation type="journal article" date="2022" name="New Phytol.">
        <title>Ecological generalism drives hyperdiversity of secondary metabolite gene clusters in xylarialean endophytes.</title>
        <authorList>
            <person name="Franco M.E.E."/>
            <person name="Wisecaver J.H."/>
            <person name="Arnold A.E."/>
            <person name="Ju Y.M."/>
            <person name="Slot J.C."/>
            <person name="Ahrendt S."/>
            <person name="Moore L.P."/>
            <person name="Eastman K.E."/>
            <person name="Scott K."/>
            <person name="Konkel Z."/>
            <person name="Mondo S.J."/>
            <person name="Kuo A."/>
            <person name="Hayes R.D."/>
            <person name="Haridas S."/>
            <person name="Andreopoulos B."/>
            <person name="Riley R."/>
            <person name="LaButti K."/>
            <person name="Pangilinan J."/>
            <person name="Lipzen A."/>
            <person name="Amirebrahimi M."/>
            <person name="Yan J."/>
            <person name="Adam C."/>
            <person name="Keymanesh K."/>
            <person name="Ng V."/>
            <person name="Louie K."/>
            <person name="Northen T."/>
            <person name="Drula E."/>
            <person name="Henrissat B."/>
            <person name="Hsieh H.M."/>
            <person name="Youens-Clark K."/>
            <person name="Lutzoni F."/>
            <person name="Miadlikowska J."/>
            <person name="Eastwood D.C."/>
            <person name="Hamelin R.C."/>
            <person name="Grigoriev I.V."/>
            <person name="U'Ren J.M."/>
        </authorList>
    </citation>
    <scope>NUCLEOTIDE SEQUENCE [LARGE SCALE GENOMIC DNA]</scope>
    <source>
        <strain evidence="1 2">CBS 119005</strain>
    </source>
</reference>
<dbReference type="EMBL" id="MU393428">
    <property type="protein sequence ID" value="KAI4869730.1"/>
    <property type="molecule type" value="Genomic_DNA"/>
</dbReference>
<evidence type="ECO:0000313" key="1">
    <source>
        <dbReference type="EMBL" id="KAI4869730.1"/>
    </source>
</evidence>
<proteinExistence type="predicted"/>
<comment type="caution">
    <text evidence="1">The sequence shown here is derived from an EMBL/GenBank/DDBJ whole genome shotgun (WGS) entry which is preliminary data.</text>
</comment>
<sequence>MVSATTSAPGCGTASPRILTWAPCSLCPRSQVRATATARDASWMKARWGVQLARRLRQNCSRTLFAPFLQHLREHCVQSRPRPQRSGTRPPEPGGCHLVISSTSPLEVGPRATFKENMNVFRENIILTKALLQPPVPPACSRNAGRRPNRGTLSTGTKTKPVDNLSDVEVVRGGINYQSETILKRNLRFEQRETYEHHNHAAANLNWQVPVPWDQEASASITSER</sequence>